<evidence type="ECO:0000313" key="3">
    <source>
        <dbReference type="EMBL" id="RHB35475.1"/>
    </source>
</evidence>
<dbReference type="RefSeq" id="WP_025866841.1">
    <property type="nucleotide sequence ID" value="NZ_CABJFV010000006.1"/>
</dbReference>
<organism evidence="3 4">
    <name type="scientific">Bacteroides nordii</name>
    <dbReference type="NCBI Taxonomy" id="291645"/>
    <lineage>
        <taxon>Bacteria</taxon>
        <taxon>Pseudomonadati</taxon>
        <taxon>Bacteroidota</taxon>
        <taxon>Bacteroidia</taxon>
        <taxon>Bacteroidales</taxon>
        <taxon>Bacteroidaceae</taxon>
        <taxon>Bacteroides</taxon>
    </lineage>
</organism>
<protein>
    <submittedName>
        <fullName evidence="3">T9SS C-terminal target domain-containing protein</fullName>
    </submittedName>
</protein>
<keyword evidence="1" id="KW-0732">Signal</keyword>
<name>A0A413VPE9_9BACE</name>
<dbReference type="EMBL" id="QSGO01000006">
    <property type="protein sequence ID" value="RHB35475.1"/>
    <property type="molecule type" value="Genomic_DNA"/>
</dbReference>
<reference evidence="3 4" key="1">
    <citation type="submission" date="2018-08" db="EMBL/GenBank/DDBJ databases">
        <title>A genome reference for cultivated species of the human gut microbiota.</title>
        <authorList>
            <person name="Zou Y."/>
            <person name="Xue W."/>
            <person name="Luo G."/>
        </authorList>
    </citation>
    <scope>NUCLEOTIDE SEQUENCE [LARGE SCALE GENOMIC DNA]</scope>
    <source>
        <strain evidence="3 4">AM40-30BH</strain>
    </source>
</reference>
<feature type="signal peptide" evidence="1">
    <location>
        <begin position="1"/>
        <end position="24"/>
    </location>
</feature>
<dbReference type="NCBIfam" id="TIGR04183">
    <property type="entry name" value="Por_Secre_tail"/>
    <property type="match status" value="1"/>
</dbReference>
<feature type="chain" id="PRO_5019239296" evidence="1">
    <location>
        <begin position="25"/>
        <end position="291"/>
    </location>
</feature>
<sequence length="291" mass="32224">MKKFTVLLICVLASFAQLWSQNYAKVWLDKFHFTRGEDIVTHYTGGFGFPKDNMNIAPLGQTITGIPGHYSTTWCYFDNPGAKEGTATIPGGNMGNAADGYYWIVYLIDDGYEQGSEYIPCYYGDTPPQNESPVLALEERTAEYTTITFTDSELWRMLIKEINVDGTALSTDDYSLEAGALYILKDLTTAKSIKITAWDHPDASIQLDPSSIQNESIAQNVCFSNNCLQVINDDALIQSVSIISLAGVTIESYQVIAGNNQYDLNHLNAGIYFAKVCSKNINKVIKIVIGR</sequence>
<accession>A0A413VPE9</accession>
<proteinExistence type="predicted"/>
<dbReference type="InterPro" id="IPR011432">
    <property type="entry name" value="Shr-like_HID"/>
</dbReference>
<dbReference type="AlphaFoldDB" id="A0A413VPE9"/>
<evidence type="ECO:0000256" key="1">
    <source>
        <dbReference type="SAM" id="SignalP"/>
    </source>
</evidence>
<dbReference type="InterPro" id="IPR026444">
    <property type="entry name" value="Secre_tail"/>
</dbReference>
<gene>
    <name evidence="3" type="ORF">DW888_10175</name>
</gene>
<comment type="caution">
    <text evidence="3">The sequence shown here is derived from an EMBL/GenBank/DDBJ whole genome shotgun (WGS) entry which is preliminary data.</text>
</comment>
<dbReference type="GeneID" id="69504255"/>
<evidence type="ECO:0000259" key="2">
    <source>
        <dbReference type="Pfam" id="PF07550"/>
    </source>
</evidence>
<dbReference type="Proteomes" id="UP000284379">
    <property type="component" value="Unassembled WGS sequence"/>
</dbReference>
<evidence type="ECO:0000313" key="4">
    <source>
        <dbReference type="Proteomes" id="UP000284379"/>
    </source>
</evidence>
<feature type="domain" description="Heme-binding protein Shr-like Hb-interacting" evidence="2">
    <location>
        <begin position="140"/>
        <end position="205"/>
    </location>
</feature>
<dbReference type="Pfam" id="PF07550">
    <property type="entry name" value="Shr-like_HID"/>
    <property type="match status" value="1"/>
</dbReference>